<proteinExistence type="predicted"/>
<evidence type="ECO:0000256" key="1">
    <source>
        <dbReference type="SAM" id="MobiDB-lite"/>
    </source>
</evidence>
<organism evidence="3 4">
    <name type="scientific">Weizmannia acidilactici</name>
    <dbReference type="NCBI Taxonomy" id="2607726"/>
    <lineage>
        <taxon>Bacteria</taxon>
        <taxon>Bacillati</taxon>
        <taxon>Bacillota</taxon>
        <taxon>Bacilli</taxon>
        <taxon>Bacillales</taxon>
        <taxon>Bacillaceae</taxon>
        <taxon>Heyndrickxia</taxon>
    </lineage>
</organism>
<keyword evidence="4" id="KW-1185">Reference proteome</keyword>
<sequence length="159" mass="17633">MDLLASFVISGDVHANWASNILSDFNDARSKLLGVEFIGTSIASGGNGAYKRADTDKILGLNQHIKFFNDYRGYVRCTVTPEQWRADYRVVPYVTIPGADMTTRASFVYKKCADGLVEVSTAEVAGGRKRSSETEEDRIRAHERAHEIQNGTEKRKAAD</sequence>
<accession>A0A5J4JK32</accession>
<dbReference type="InterPro" id="IPR038607">
    <property type="entry name" value="PhoD-like_sf"/>
</dbReference>
<dbReference type="Proteomes" id="UP000391919">
    <property type="component" value="Unassembled WGS sequence"/>
</dbReference>
<dbReference type="PANTHER" id="PTHR43606:SF2">
    <property type="entry name" value="ALKALINE PHOSPHATASE FAMILY PROTEIN (AFU_ORTHOLOGUE AFUA_5G03860)"/>
    <property type="match status" value="1"/>
</dbReference>
<reference evidence="3 4" key="1">
    <citation type="submission" date="2019-09" db="EMBL/GenBank/DDBJ databases">
        <title>Draft genome sequence of Bacillus sp. JC-7.</title>
        <authorList>
            <person name="Tanaka N."/>
            <person name="Shiwa Y."/>
            <person name="Fujita N."/>
            <person name="Tanasupawat S."/>
        </authorList>
    </citation>
    <scope>NUCLEOTIDE SEQUENCE [LARGE SCALE GENOMIC DNA]</scope>
    <source>
        <strain evidence="3 4">JC-7</strain>
    </source>
</reference>
<dbReference type="AlphaFoldDB" id="A0A5J4JK32"/>
<evidence type="ECO:0000313" key="4">
    <source>
        <dbReference type="Proteomes" id="UP000391919"/>
    </source>
</evidence>
<evidence type="ECO:0000313" key="3">
    <source>
        <dbReference type="EMBL" id="GER71569.1"/>
    </source>
</evidence>
<dbReference type="Gene3D" id="3.60.21.70">
    <property type="entry name" value="PhoD-like phosphatase"/>
    <property type="match status" value="1"/>
</dbReference>
<gene>
    <name evidence="3" type="ORF">BpJC7_28720</name>
</gene>
<name>A0A5J4JK32_9BACI</name>
<feature type="compositionally biased region" description="Basic and acidic residues" evidence="1">
    <location>
        <begin position="130"/>
        <end position="159"/>
    </location>
</feature>
<dbReference type="EMBL" id="BKZQ01000054">
    <property type="protein sequence ID" value="GER71569.1"/>
    <property type="molecule type" value="Genomic_DNA"/>
</dbReference>
<comment type="caution">
    <text evidence="3">The sequence shown here is derived from an EMBL/GenBank/DDBJ whole genome shotgun (WGS) entry which is preliminary data.</text>
</comment>
<dbReference type="Pfam" id="PF09423">
    <property type="entry name" value="PhoD"/>
    <property type="match status" value="1"/>
</dbReference>
<feature type="region of interest" description="Disordered" evidence="1">
    <location>
        <begin position="125"/>
        <end position="159"/>
    </location>
</feature>
<dbReference type="InterPro" id="IPR018946">
    <property type="entry name" value="PhoD-like_MPP"/>
</dbReference>
<dbReference type="PANTHER" id="PTHR43606">
    <property type="entry name" value="PHOSPHATASE, PUTATIVE (AFU_ORTHOLOGUE AFUA_6G08710)-RELATED"/>
    <property type="match status" value="1"/>
</dbReference>
<feature type="domain" description="PhoD-like phosphatase metallophosphatase" evidence="2">
    <location>
        <begin position="8"/>
        <end position="88"/>
    </location>
</feature>
<evidence type="ECO:0000259" key="2">
    <source>
        <dbReference type="Pfam" id="PF09423"/>
    </source>
</evidence>
<dbReference type="InterPro" id="IPR052900">
    <property type="entry name" value="Phospholipid_Metab_Enz"/>
</dbReference>
<protein>
    <recommendedName>
        <fullName evidence="2">PhoD-like phosphatase metallophosphatase domain-containing protein</fullName>
    </recommendedName>
</protein>